<dbReference type="GO" id="GO:0003796">
    <property type="term" value="F:lysozyme activity"/>
    <property type="evidence" value="ECO:0007669"/>
    <property type="project" value="UniProtKB-EC"/>
</dbReference>
<dbReference type="InterPro" id="IPR034690">
    <property type="entry name" value="Endolysin_T4_type"/>
</dbReference>
<dbReference type="Gene3D" id="1.10.530.40">
    <property type="match status" value="1"/>
</dbReference>
<evidence type="ECO:0000313" key="10">
    <source>
        <dbReference type="Proteomes" id="UP000056109"/>
    </source>
</evidence>
<dbReference type="PANTHER" id="PTHR38107">
    <property type="match status" value="1"/>
</dbReference>
<evidence type="ECO:0000313" key="9">
    <source>
        <dbReference type="EMBL" id="CEF40799.1"/>
    </source>
</evidence>
<evidence type="ECO:0000256" key="4">
    <source>
        <dbReference type="ARBA" id="ARBA00022801"/>
    </source>
</evidence>
<dbReference type="EMBL" id="LN606600">
    <property type="protein sequence ID" value="CEF40799.1"/>
    <property type="molecule type" value="Genomic_DNA"/>
</dbReference>
<dbReference type="PANTHER" id="PTHR38107:SF3">
    <property type="entry name" value="LYSOZYME RRRD-RELATED"/>
    <property type="match status" value="1"/>
</dbReference>
<dbReference type="InterPro" id="IPR023346">
    <property type="entry name" value="Lysozyme-like_dom_sf"/>
</dbReference>
<keyword evidence="2 7" id="KW-0929">Antimicrobial</keyword>
<evidence type="ECO:0000256" key="2">
    <source>
        <dbReference type="ARBA" id="ARBA00022529"/>
    </source>
</evidence>
<evidence type="ECO:0000256" key="3">
    <source>
        <dbReference type="ARBA" id="ARBA00022638"/>
    </source>
</evidence>
<feature type="region of interest" description="Disordered" evidence="8">
    <location>
        <begin position="191"/>
        <end position="221"/>
    </location>
</feature>
<keyword evidence="6 7" id="KW-0326">Glycosidase</keyword>
<comment type="similarity">
    <text evidence="7">Belongs to the glycosyl hydrolase 24 family.</text>
</comment>
<sequence>MGSHTRYPRCWCLCVSALIQINRPPAEAVFLYPEIQMNASIALAAALAREYEGLSLRPYVCPAGYWTIGYGNRCLANGSAVTARTRPITKQQAEDLLISTLTGLLPKLRALIHIRITPNQEAALLDWQYNLGTSAITGSTLLRLLNSGQTIAAGEQLLLWDHMHRNGHLVRVPGLTRRRLAEWHLYVGATGAGSSVPSSPTPSNPTDDLNAAELSRVKEDV</sequence>
<protein>
    <recommendedName>
        <fullName evidence="7">Lysozyme</fullName>
        <ecNumber evidence="7">3.2.1.17</ecNumber>
    </recommendedName>
</protein>
<dbReference type="HAMAP" id="MF_04110">
    <property type="entry name" value="ENDOLYSIN_T4"/>
    <property type="match status" value="1"/>
</dbReference>
<dbReference type="GO" id="GO:0009253">
    <property type="term" value="P:peptidoglycan catabolic process"/>
    <property type="evidence" value="ECO:0007669"/>
    <property type="project" value="InterPro"/>
</dbReference>
<dbReference type="GO" id="GO:0016998">
    <property type="term" value="P:cell wall macromolecule catabolic process"/>
    <property type="evidence" value="ECO:0007669"/>
    <property type="project" value="InterPro"/>
</dbReference>
<dbReference type="GO" id="GO:0042742">
    <property type="term" value="P:defense response to bacterium"/>
    <property type="evidence" value="ECO:0007669"/>
    <property type="project" value="UniProtKB-KW"/>
</dbReference>
<organism evidence="9 10">
    <name type="scientific">Acetobacter senegalensis</name>
    <dbReference type="NCBI Taxonomy" id="446692"/>
    <lineage>
        <taxon>Bacteria</taxon>
        <taxon>Pseudomonadati</taxon>
        <taxon>Pseudomonadota</taxon>
        <taxon>Alphaproteobacteria</taxon>
        <taxon>Acetobacterales</taxon>
        <taxon>Acetobacteraceae</taxon>
        <taxon>Acetobacter</taxon>
    </lineage>
</organism>
<evidence type="ECO:0000256" key="7">
    <source>
        <dbReference type="RuleBase" id="RU003788"/>
    </source>
</evidence>
<dbReference type="InterPro" id="IPR023347">
    <property type="entry name" value="Lysozyme_dom_sf"/>
</dbReference>
<keyword evidence="10" id="KW-1185">Reference proteome</keyword>
<evidence type="ECO:0000256" key="8">
    <source>
        <dbReference type="SAM" id="MobiDB-lite"/>
    </source>
</evidence>
<reference evidence="10" key="1">
    <citation type="submission" date="2014-09" db="EMBL/GenBank/DDBJ databases">
        <authorList>
            <person name="Illeghems K.G."/>
        </authorList>
    </citation>
    <scope>NUCLEOTIDE SEQUENCE [LARGE SCALE GENOMIC DNA]</scope>
    <source>
        <strain evidence="10">108B</strain>
    </source>
</reference>
<dbReference type="EC" id="3.2.1.17" evidence="7"/>
<accession>A0A0U5ETJ2</accession>
<dbReference type="AlphaFoldDB" id="A0A0U5ETJ2"/>
<dbReference type="SUPFAM" id="SSF53955">
    <property type="entry name" value="Lysozyme-like"/>
    <property type="match status" value="1"/>
</dbReference>
<name>A0A0U5ETJ2_9PROT</name>
<dbReference type="CDD" id="cd00737">
    <property type="entry name" value="lyz_endolysin_autolysin"/>
    <property type="match status" value="1"/>
</dbReference>
<comment type="catalytic activity">
    <reaction evidence="1 7">
        <text>Hydrolysis of (1-&gt;4)-beta-linkages between N-acetylmuramic acid and N-acetyl-D-glucosamine residues in a peptidoglycan and between N-acetyl-D-glucosamine residues in chitodextrins.</text>
        <dbReference type="EC" id="3.2.1.17"/>
    </reaction>
</comment>
<dbReference type="Proteomes" id="UP000056109">
    <property type="component" value="Chromosome I"/>
</dbReference>
<dbReference type="GO" id="GO:0031640">
    <property type="term" value="P:killing of cells of another organism"/>
    <property type="evidence" value="ECO:0007669"/>
    <property type="project" value="UniProtKB-KW"/>
</dbReference>
<keyword evidence="4 7" id="KW-0378">Hydrolase</keyword>
<proteinExistence type="inferred from homology"/>
<evidence type="ECO:0000256" key="6">
    <source>
        <dbReference type="ARBA" id="ARBA00023295"/>
    </source>
</evidence>
<evidence type="ECO:0000256" key="5">
    <source>
        <dbReference type="ARBA" id="ARBA00023200"/>
    </source>
</evidence>
<dbReference type="InterPro" id="IPR051018">
    <property type="entry name" value="Bacteriophage_GH24"/>
</dbReference>
<keyword evidence="3 7" id="KW-0081">Bacteriolytic enzyme</keyword>
<evidence type="ECO:0000256" key="1">
    <source>
        <dbReference type="ARBA" id="ARBA00000632"/>
    </source>
</evidence>
<keyword evidence="5" id="KW-1035">Host cytoplasm</keyword>
<dbReference type="PATRIC" id="fig|446692.3.peg.1451"/>
<dbReference type="InterPro" id="IPR033907">
    <property type="entry name" value="Endolysin_autolysin"/>
</dbReference>
<dbReference type="KEGG" id="asz:ASN_1442"/>
<dbReference type="InterPro" id="IPR002196">
    <property type="entry name" value="Glyco_hydro_24"/>
</dbReference>
<gene>
    <name evidence="9" type="primary">p13</name>
    <name evidence="9" type="ORF">ASN_1442</name>
</gene>
<dbReference type="Pfam" id="PF00959">
    <property type="entry name" value="Phage_lysozyme"/>
    <property type="match status" value="1"/>
</dbReference>